<dbReference type="Gene3D" id="3.40.190.150">
    <property type="entry name" value="Bordetella uptake gene, domain 1"/>
    <property type="match status" value="1"/>
</dbReference>
<dbReference type="RefSeq" id="WP_159810126.1">
    <property type="nucleotide sequence ID" value="NZ_BLJE01000006.1"/>
</dbReference>
<dbReference type="Pfam" id="PF03401">
    <property type="entry name" value="TctC"/>
    <property type="match status" value="1"/>
</dbReference>
<sequence>MKRFLTAVATTAALVTATTSFAADYPTKPVTYIIPYNPGGESDVTARFQEAYFSDVAGQDVVIQYKPGAGGATAWAQLNTLEADGYTIMNVNFPHAILQPAIKDVGYQTEDVIPAYIFHYTPDAIVVRADSPYQTLQDMIDDAKANPGSLTFGGSGTNSANHLAAVRFDQMADVTSTYIPFKGSSPAMAALLGNQIKAAMTYTTQGIKAGDQVRVLAIATDERVPSFPDVPTFKELGFDYVAGAYRGVTLPKDTPQDVRQKVSDIIGEINANPEFQQKLIENGYVLVDIPTDQMADWIEERRAEYAEGIEALKAN</sequence>
<comment type="similarity">
    <text evidence="1">Belongs to the UPF0065 (bug) family.</text>
</comment>
<gene>
    <name evidence="3" type="ORF">KIN_38480</name>
</gene>
<organism evidence="3 4">
    <name type="scientific">Litoreibacter roseus</name>
    <dbReference type="NCBI Taxonomy" id="2601869"/>
    <lineage>
        <taxon>Bacteria</taxon>
        <taxon>Pseudomonadati</taxon>
        <taxon>Pseudomonadota</taxon>
        <taxon>Alphaproteobacteria</taxon>
        <taxon>Rhodobacterales</taxon>
        <taxon>Roseobacteraceae</taxon>
        <taxon>Litoreibacter</taxon>
    </lineage>
</organism>
<dbReference type="InterPro" id="IPR042100">
    <property type="entry name" value="Bug_dom1"/>
</dbReference>
<dbReference type="OrthoDB" id="8970543at2"/>
<proteinExistence type="inferred from homology"/>
<dbReference type="Gene3D" id="3.40.190.10">
    <property type="entry name" value="Periplasmic binding protein-like II"/>
    <property type="match status" value="1"/>
</dbReference>
<dbReference type="EMBL" id="BLJE01000006">
    <property type="protein sequence ID" value="GFE66774.1"/>
    <property type="molecule type" value="Genomic_DNA"/>
</dbReference>
<accession>A0A6N6JKU8</accession>
<dbReference type="Proteomes" id="UP000436822">
    <property type="component" value="Unassembled WGS sequence"/>
</dbReference>
<evidence type="ECO:0000256" key="2">
    <source>
        <dbReference type="SAM" id="SignalP"/>
    </source>
</evidence>
<evidence type="ECO:0000313" key="4">
    <source>
        <dbReference type="Proteomes" id="UP000436822"/>
    </source>
</evidence>
<dbReference type="SUPFAM" id="SSF53850">
    <property type="entry name" value="Periplasmic binding protein-like II"/>
    <property type="match status" value="1"/>
</dbReference>
<dbReference type="PANTHER" id="PTHR42928">
    <property type="entry name" value="TRICARBOXYLATE-BINDING PROTEIN"/>
    <property type="match status" value="1"/>
</dbReference>
<evidence type="ECO:0000313" key="3">
    <source>
        <dbReference type="EMBL" id="GFE66774.1"/>
    </source>
</evidence>
<protein>
    <submittedName>
        <fullName evidence="3">C4-dicarboxylate ABC transporter substrate-binding protein</fullName>
    </submittedName>
</protein>
<keyword evidence="2" id="KW-0732">Signal</keyword>
<name>A0A6N6JKU8_9RHOB</name>
<feature type="signal peptide" evidence="2">
    <location>
        <begin position="1"/>
        <end position="22"/>
    </location>
</feature>
<comment type="caution">
    <text evidence="3">The sequence shown here is derived from an EMBL/GenBank/DDBJ whole genome shotgun (WGS) entry which is preliminary data.</text>
</comment>
<dbReference type="PANTHER" id="PTHR42928:SF5">
    <property type="entry name" value="BLR1237 PROTEIN"/>
    <property type="match status" value="1"/>
</dbReference>
<dbReference type="AlphaFoldDB" id="A0A6N6JKU8"/>
<keyword evidence="4" id="KW-1185">Reference proteome</keyword>
<evidence type="ECO:0000256" key="1">
    <source>
        <dbReference type="ARBA" id="ARBA00006987"/>
    </source>
</evidence>
<dbReference type="CDD" id="cd07012">
    <property type="entry name" value="PBP2_Bug_TTT"/>
    <property type="match status" value="1"/>
</dbReference>
<reference evidence="3 4" key="1">
    <citation type="submission" date="2019-12" db="EMBL/GenBank/DDBJ databases">
        <title>Litoreibacter badius sp. nov., a novel bacteriochlorophyll a-containing bacterium in the genus Litoreibacter.</title>
        <authorList>
            <person name="Kanamuro M."/>
            <person name="Takabe Y."/>
            <person name="Mori K."/>
            <person name="Takaichi S."/>
            <person name="Hanada S."/>
        </authorList>
    </citation>
    <scope>NUCLEOTIDE SEQUENCE [LARGE SCALE GENOMIC DNA]</scope>
    <source>
        <strain evidence="3 4">K6</strain>
    </source>
</reference>
<feature type="chain" id="PRO_5027034822" evidence="2">
    <location>
        <begin position="23"/>
        <end position="315"/>
    </location>
</feature>
<dbReference type="PIRSF" id="PIRSF017082">
    <property type="entry name" value="YflP"/>
    <property type="match status" value="1"/>
</dbReference>
<dbReference type="InterPro" id="IPR005064">
    <property type="entry name" value="BUG"/>
</dbReference>